<dbReference type="InterPro" id="IPR020617">
    <property type="entry name" value="Thiolase_C"/>
</dbReference>
<keyword evidence="4 6" id="KW-0012">Acyltransferase</keyword>
<accession>A0A8B6X5I2</accession>
<feature type="active site" description="Proton acceptor" evidence="5">
    <location>
        <position position="395"/>
    </location>
</feature>
<dbReference type="Gene3D" id="3.40.47.10">
    <property type="match status" value="1"/>
</dbReference>
<dbReference type="GO" id="GO:0010124">
    <property type="term" value="P:phenylacetate catabolic process"/>
    <property type="evidence" value="ECO:0007669"/>
    <property type="project" value="TreeGrafter"/>
</dbReference>
<dbReference type="InterPro" id="IPR002155">
    <property type="entry name" value="Thiolase"/>
</dbReference>
<dbReference type="PROSITE" id="PS00737">
    <property type="entry name" value="THIOLASE_2"/>
    <property type="match status" value="1"/>
</dbReference>
<dbReference type="InterPro" id="IPR020616">
    <property type="entry name" value="Thiolase_N"/>
</dbReference>
<feature type="domain" description="Thiolase C-terminal" evidence="8">
    <location>
        <begin position="288"/>
        <end position="408"/>
    </location>
</feature>
<dbReference type="Proteomes" id="UP000675920">
    <property type="component" value="Unplaced"/>
</dbReference>
<evidence type="ECO:0000259" key="7">
    <source>
        <dbReference type="Pfam" id="PF00108"/>
    </source>
</evidence>
<dbReference type="Pfam" id="PF02803">
    <property type="entry name" value="Thiolase_C"/>
    <property type="match status" value="1"/>
</dbReference>
<dbReference type="PANTHER" id="PTHR43853:SF21">
    <property type="entry name" value="STEROID 3-KETOACYL-COA THIOLASE"/>
    <property type="match status" value="1"/>
</dbReference>
<feature type="domain" description="Thiolase N-terminal" evidence="7">
    <location>
        <begin position="9"/>
        <end position="278"/>
    </location>
</feature>
<dbReference type="InterPro" id="IPR020615">
    <property type="entry name" value="Thiolase_acyl_enz_int_AS"/>
</dbReference>
<dbReference type="EC" id="2.3.1.16" evidence="10"/>
<dbReference type="PROSITE" id="PS00098">
    <property type="entry name" value="THIOLASE_1"/>
    <property type="match status" value="1"/>
</dbReference>
<dbReference type="NCBIfam" id="NF006553">
    <property type="entry name" value="PRK09052.1"/>
    <property type="match status" value="1"/>
</dbReference>
<dbReference type="AlphaFoldDB" id="A0A8B6X5I2"/>
<dbReference type="SUPFAM" id="SSF53901">
    <property type="entry name" value="Thiolase-like"/>
    <property type="match status" value="2"/>
</dbReference>
<dbReference type="GO" id="GO:0006635">
    <property type="term" value="P:fatty acid beta-oxidation"/>
    <property type="evidence" value="ECO:0007669"/>
    <property type="project" value="TreeGrafter"/>
</dbReference>
<comment type="pathway">
    <text evidence="1">Lipid metabolism.</text>
</comment>
<feature type="active site" description="Acyl-thioester intermediate" evidence="5">
    <location>
        <position position="95"/>
    </location>
</feature>
<evidence type="ECO:0000256" key="4">
    <source>
        <dbReference type="ARBA" id="ARBA00023315"/>
    </source>
</evidence>
<evidence type="ECO:0000256" key="5">
    <source>
        <dbReference type="PIRSR" id="PIRSR000429-1"/>
    </source>
</evidence>
<evidence type="ECO:0000313" key="9">
    <source>
        <dbReference type="Proteomes" id="UP000675920"/>
    </source>
</evidence>
<evidence type="ECO:0000313" key="10">
    <source>
        <dbReference type="RefSeq" id="WP_028312269.1"/>
    </source>
</evidence>
<dbReference type="PANTHER" id="PTHR43853">
    <property type="entry name" value="3-KETOACYL-COA THIOLASE, PEROXISOMAL"/>
    <property type="match status" value="1"/>
</dbReference>
<proteinExistence type="inferred from homology"/>
<evidence type="ECO:0000256" key="1">
    <source>
        <dbReference type="ARBA" id="ARBA00005189"/>
    </source>
</evidence>
<evidence type="ECO:0000256" key="6">
    <source>
        <dbReference type="RuleBase" id="RU003557"/>
    </source>
</evidence>
<dbReference type="InterPro" id="IPR016039">
    <property type="entry name" value="Thiolase-like"/>
</dbReference>
<dbReference type="FunFam" id="3.40.47.10:FF:000010">
    <property type="entry name" value="Acetyl-CoA acetyltransferase (Thiolase)"/>
    <property type="match status" value="1"/>
</dbReference>
<keyword evidence="3 6" id="KW-0808">Transferase</keyword>
<dbReference type="NCBIfam" id="TIGR01930">
    <property type="entry name" value="AcCoA-C-Actrans"/>
    <property type="match status" value="1"/>
</dbReference>
<dbReference type="PIRSF" id="PIRSF000429">
    <property type="entry name" value="Ac-CoA_Ac_transf"/>
    <property type="match status" value="1"/>
</dbReference>
<comment type="similarity">
    <text evidence="2 6">Belongs to the thiolase-like superfamily. Thiolase family.</text>
</comment>
<organism evidence="9 10">
    <name type="scientific">Derxia gummosa DSM 723</name>
    <dbReference type="NCBI Taxonomy" id="1121388"/>
    <lineage>
        <taxon>Bacteria</taxon>
        <taxon>Pseudomonadati</taxon>
        <taxon>Pseudomonadota</taxon>
        <taxon>Betaproteobacteria</taxon>
        <taxon>Burkholderiales</taxon>
        <taxon>Alcaligenaceae</taxon>
        <taxon>Derxia</taxon>
    </lineage>
</organism>
<name>A0A8B6X5I2_9BURK</name>
<dbReference type="CDD" id="cd00751">
    <property type="entry name" value="thiolase"/>
    <property type="match status" value="1"/>
</dbReference>
<dbReference type="Pfam" id="PF00108">
    <property type="entry name" value="Thiolase_N"/>
    <property type="match status" value="1"/>
</dbReference>
<dbReference type="GO" id="GO:0005737">
    <property type="term" value="C:cytoplasm"/>
    <property type="evidence" value="ECO:0007669"/>
    <property type="project" value="UniProtKB-ARBA"/>
</dbReference>
<protein>
    <submittedName>
        <fullName evidence="10">Acetyl-CoA C-acyltransferase</fullName>
        <ecNumber evidence="10">2.3.1.16</ecNumber>
    </submittedName>
</protein>
<dbReference type="InterPro" id="IPR050215">
    <property type="entry name" value="Thiolase-like_sf_Thiolase"/>
</dbReference>
<evidence type="ECO:0000256" key="2">
    <source>
        <dbReference type="ARBA" id="ARBA00010982"/>
    </source>
</evidence>
<feature type="active site" description="Proton acceptor" evidence="5">
    <location>
        <position position="365"/>
    </location>
</feature>
<dbReference type="GO" id="GO:0003988">
    <property type="term" value="F:acetyl-CoA C-acyltransferase activity"/>
    <property type="evidence" value="ECO:0007669"/>
    <property type="project" value="UniProtKB-EC"/>
</dbReference>
<sequence>MTKQLQDAYVVAAVRTPIGKAPRGMFRNTRPDDLLVHAVRSALAKVPALDPATIDDMIVGCSFPEGEQGLNVARIAALLAGLPSTVAGATVNRFCASGITAVQIAADRIRTGEAEVMIAAGTESMSMVPMGGARPSFNPAIFAADENVGIAWGMGLTAEKVAQQWKVSRDDQDAFAVESHRRAVAATQSGGFADEIAPFEIVERFPRLGSAEVDERRRLVAADEGPRADTSLEALARLKPAFAAPKDPAGRATGFGSVTAGNSSQTSDGAGALVLVSEAVLKRFNLVPLARWAGFAVRGVPPDVMGIGPKVAIPAVLERAGIALADVGWIELNEAFAAQSLAVIRDLGLDPAKVNPNGGAIALGHPLGATGAIRSATAIHGMRRSGARYSMVTMCVGTGMGAAGVFERV</sequence>
<dbReference type="InterPro" id="IPR020613">
    <property type="entry name" value="Thiolase_CS"/>
</dbReference>
<dbReference type="RefSeq" id="WP_028312269.1">
    <property type="nucleotide sequence ID" value="NZ_AXWS01000015.1"/>
</dbReference>
<evidence type="ECO:0000256" key="3">
    <source>
        <dbReference type="ARBA" id="ARBA00022679"/>
    </source>
</evidence>
<dbReference type="OrthoDB" id="8951704at2"/>
<evidence type="ECO:0000259" key="8">
    <source>
        <dbReference type="Pfam" id="PF02803"/>
    </source>
</evidence>
<keyword evidence="9" id="KW-1185">Reference proteome</keyword>
<reference evidence="10" key="1">
    <citation type="submission" date="2025-08" db="UniProtKB">
        <authorList>
            <consortium name="RefSeq"/>
        </authorList>
    </citation>
    <scope>IDENTIFICATION</scope>
</reference>